<dbReference type="InterPro" id="IPR022385">
    <property type="entry name" value="Rhs_assc_core"/>
</dbReference>
<evidence type="ECO:0000256" key="1">
    <source>
        <dbReference type="SAM" id="MobiDB-lite"/>
    </source>
</evidence>
<feature type="region of interest" description="Disordered" evidence="1">
    <location>
        <begin position="92"/>
        <end position="145"/>
    </location>
</feature>
<dbReference type="OrthoDB" id="166951at2"/>
<dbReference type="EMBL" id="PNYA01000008">
    <property type="protein sequence ID" value="PMS20502.1"/>
    <property type="molecule type" value="Genomic_DNA"/>
</dbReference>
<proteinExistence type="predicted"/>
<keyword evidence="3" id="KW-1185">Reference proteome</keyword>
<evidence type="ECO:0000313" key="2">
    <source>
        <dbReference type="EMBL" id="PMS20502.1"/>
    </source>
</evidence>
<accession>A0A2N7VTN1</accession>
<dbReference type="Proteomes" id="UP000235616">
    <property type="component" value="Unassembled WGS sequence"/>
</dbReference>
<reference evidence="2 3" key="1">
    <citation type="submission" date="2018-01" db="EMBL/GenBank/DDBJ databases">
        <title>Whole genome analyses suggest that Burkholderia sensu lato contains two further novel genera in the rhizoxinica-symbiotica group Mycetohabitans gen. nov., and Trinickia gen. nov.: implications for the evolution of diazotrophy and nodulation in the Burkholderiaceae.</title>
        <authorList>
            <person name="Estrada-de los Santos P."/>
            <person name="Palmer M."/>
            <person name="Chavez-Ramirez B."/>
            <person name="Beukes C."/>
            <person name="Steenkamp E.T."/>
            <person name="Hirsch A.M."/>
            <person name="Manyaka P."/>
            <person name="Maluk M."/>
            <person name="Lafos M."/>
            <person name="Crook M."/>
            <person name="Gross E."/>
            <person name="Simon M.F."/>
            <person name="Bueno dos Reis Junior F."/>
            <person name="Poole P.S."/>
            <person name="Venter S.N."/>
            <person name="James E.K."/>
        </authorList>
    </citation>
    <scope>NUCLEOTIDE SEQUENCE [LARGE SCALE GENOMIC DNA]</scope>
    <source>
        <strain evidence="2 3">GIMN1.004</strain>
    </source>
</reference>
<evidence type="ECO:0000313" key="3">
    <source>
        <dbReference type="Proteomes" id="UP000235616"/>
    </source>
</evidence>
<sequence length="305" mass="32879">MERNAAAGFTGAYRDGASFANPLGNGYRWYLPWLMRFNAPDSWSPFGAGGPNAYAYCAADPINRSDPSGHMRTGLSDISQDLTSQASNIADQVTTRSGTREAGSSLAADASERAAQDSTDSTPSTSGDTNVPASRGAPGAMRGSVLSRRRARFNVGPLAVPTGSSEGPPVLGEVAESMRRYRRGAVDIESRATALETQWISLVRDSRSERGELGRPESTVAHLARQAVQRLLEDTNGLLGDLHELQMRLGQNPGEFTNQQAEIQSLQGRLAPIAGRVSRLNGRLRLEINQSSESAFRFNLNRNEN</sequence>
<dbReference type="Gene3D" id="2.180.10.10">
    <property type="entry name" value="RHS repeat-associated core"/>
    <property type="match status" value="1"/>
</dbReference>
<feature type="compositionally biased region" description="Low complexity" evidence="1">
    <location>
        <begin position="117"/>
        <end position="129"/>
    </location>
</feature>
<evidence type="ECO:0008006" key="4">
    <source>
        <dbReference type="Google" id="ProtNLM"/>
    </source>
</evidence>
<comment type="caution">
    <text evidence="2">The sequence shown here is derived from an EMBL/GenBank/DDBJ whole genome shotgun (WGS) entry which is preliminary data.</text>
</comment>
<dbReference type="NCBIfam" id="TIGR03696">
    <property type="entry name" value="Rhs_assc_core"/>
    <property type="match status" value="1"/>
</dbReference>
<name>A0A2N7VTN1_9BURK</name>
<organism evidence="2 3">
    <name type="scientific">Trinickia dabaoshanensis</name>
    <dbReference type="NCBI Taxonomy" id="564714"/>
    <lineage>
        <taxon>Bacteria</taxon>
        <taxon>Pseudomonadati</taxon>
        <taxon>Pseudomonadota</taxon>
        <taxon>Betaproteobacteria</taxon>
        <taxon>Burkholderiales</taxon>
        <taxon>Burkholderiaceae</taxon>
        <taxon>Trinickia</taxon>
    </lineage>
</organism>
<gene>
    <name evidence="2" type="ORF">C0Z18_10555</name>
</gene>
<protein>
    <recommendedName>
        <fullName evidence="4">RHS repeat-associated core domain-containing protein</fullName>
    </recommendedName>
</protein>
<dbReference type="AlphaFoldDB" id="A0A2N7VTN1"/>
<dbReference type="SUPFAM" id="SSF56399">
    <property type="entry name" value="ADP-ribosylation"/>
    <property type="match status" value="1"/>
</dbReference>